<dbReference type="PROSITE" id="PS00907">
    <property type="entry name" value="UROD_2"/>
    <property type="match status" value="1"/>
</dbReference>
<dbReference type="Gene3D" id="3.20.20.210">
    <property type="match status" value="1"/>
</dbReference>
<dbReference type="EMBL" id="BJMV01000006">
    <property type="protein sequence ID" value="GEB85588.1"/>
    <property type="molecule type" value="Genomic_DNA"/>
</dbReference>
<keyword evidence="5 7" id="KW-0456">Lyase</keyword>
<dbReference type="CDD" id="cd00717">
    <property type="entry name" value="URO-D"/>
    <property type="match status" value="1"/>
</dbReference>
<evidence type="ECO:0000259" key="10">
    <source>
        <dbReference type="PROSITE" id="PS00906"/>
    </source>
</evidence>
<feature type="binding site" evidence="7">
    <location>
        <begin position="31"/>
        <end position="35"/>
    </location>
    <ligand>
        <name>substrate</name>
    </ligand>
</feature>
<comment type="subcellular location">
    <subcellularLocation>
        <location evidence="7">Cytoplasm</location>
    </subcellularLocation>
</comment>
<protein>
    <recommendedName>
        <fullName evidence="3 7">Uroporphyrinogen decarboxylase</fullName>
        <shortName evidence="7">UPD</shortName>
        <shortName evidence="7">URO-D</shortName>
        <ecNumber evidence="3 7">4.1.1.37</ecNumber>
    </recommendedName>
</protein>
<dbReference type="Pfam" id="PF01208">
    <property type="entry name" value="URO-D"/>
    <property type="match status" value="1"/>
</dbReference>
<proteinExistence type="inferred from homology"/>
<feature type="domain" description="Uroporphyrinogen decarboxylase (URO-D)" evidence="11">
    <location>
        <begin position="154"/>
        <end position="170"/>
    </location>
</feature>
<comment type="similarity">
    <text evidence="2 7 9">Belongs to the uroporphyrinogen decarboxylase family.</text>
</comment>
<comment type="subunit">
    <text evidence="7">Homodimer.</text>
</comment>
<evidence type="ECO:0000256" key="3">
    <source>
        <dbReference type="ARBA" id="ARBA00012288"/>
    </source>
</evidence>
<sequence length="359" mass="39008">MTTQASIPSAKRLLRTLNGEALWPPPMWLMRQAGRFLPEFRAMREKADFLTRCMTPDIATELTLQPIRRFGMDGAILFSDILILPWAMGQSLRFVAGTGPVLGAIRSEQDLLALDPARIAEATAPVLETLTRLRAILDGPDAVGVAKPGGTTLLGFTGSPFTVACYMVEGKGSREFAITREMAFREPALFDRLIALLTETTAAYLCAQVEAGAEAVMLFDSWSGLLPPSEFRRHVIAPTRQIVQAVKARHPHVRIVGFPRLAGVMIAEYARETGVDVVALDTGADMRTVSTLLPETLGVQGNLDPVAVLAGGEAMRREALAIREAGRGRAHVFNLGHGVLPETPVEHVEDLVRTVRETP</sequence>
<keyword evidence="13" id="KW-1185">Reference proteome</keyword>
<evidence type="ECO:0000256" key="9">
    <source>
        <dbReference type="RuleBase" id="RU004169"/>
    </source>
</evidence>
<feature type="binding site" evidence="7">
    <location>
        <position position="166"/>
    </location>
    <ligand>
        <name>substrate</name>
    </ligand>
</feature>
<gene>
    <name evidence="7 12" type="primary">hemE</name>
    <name evidence="12" type="ORF">APE01nite_13850</name>
</gene>
<dbReference type="InterPro" id="IPR006361">
    <property type="entry name" value="Uroporphyrinogen_deCO2ase_HemE"/>
</dbReference>
<reference evidence="12 13" key="1">
    <citation type="submission" date="2019-06" db="EMBL/GenBank/DDBJ databases">
        <title>Whole genome shotgun sequence of Acetobacter peroxydans NBRC 13755.</title>
        <authorList>
            <person name="Hosoyama A."/>
            <person name="Uohara A."/>
            <person name="Ohji S."/>
            <person name="Ichikawa N."/>
        </authorList>
    </citation>
    <scope>NUCLEOTIDE SEQUENCE [LARGE SCALE GENOMIC DNA]</scope>
    <source>
        <strain evidence="12 13">NBRC 13755</strain>
    </source>
</reference>
<comment type="caution">
    <text evidence="12">The sequence shown here is derived from an EMBL/GenBank/DDBJ whole genome shotgun (WGS) entry which is preliminary data.</text>
</comment>
<evidence type="ECO:0000256" key="1">
    <source>
        <dbReference type="ARBA" id="ARBA00004804"/>
    </source>
</evidence>
<comment type="pathway">
    <text evidence="1 7 8">Porphyrin-containing compound metabolism; protoporphyrin-IX biosynthesis; coproporphyrinogen-III from 5-aminolevulinate: step 4/4.</text>
</comment>
<dbReference type="GO" id="GO:0019353">
    <property type="term" value="P:protoporphyrinogen IX biosynthetic process from glutamate"/>
    <property type="evidence" value="ECO:0007669"/>
    <property type="project" value="TreeGrafter"/>
</dbReference>
<comment type="function">
    <text evidence="7">Catalyzes the decarboxylation of four acetate groups of uroporphyrinogen-III to yield coproporphyrinogen-III.</text>
</comment>
<evidence type="ECO:0000256" key="4">
    <source>
        <dbReference type="ARBA" id="ARBA00022793"/>
    </source>
</evidence>
<feature type="site" description="Transition state stabilizer" evidence="7">
    <location>
        <position position="80"/>
    </location>
</feature>
<evidence type="ECO:0000256" key="8">
    <source>
        <dbReference type="RuleBase" id="RU000554"/>
    </source>
</evidence>
<evidence type="ECO:0000256" key="5">
    <source>
        <dbReference type="ARBA" id="ARBA00023239"/>
    </source>
</evidence>
<dbReference type="AlphaFoldDB" id="A0A4Y3TV48"/>
<keyword evidence="4 7" id="KW-0210">Decarboxylase</keyword>
<dbReference type="SUPFAM" id="SSF51726">
    <property type="entry name" value="UROD/MetE-like"/>
    <property type="match status" value="1"/>
</dbReference>
<dbReference type="GO" id="GO:0004853">
    <property type="term" value="F:uroporphyrinogen decarboxylase activity"/>
    <property type="evidence" value="ECO:0007669"/>
    <property type="project" value="UniProtKB-UniRule"/>
</dbReference>
<dbReference type="Proteomes" id="UP000317730">
    <property type="component" value="Unassembled WGS sequence"/>
</dbReference>
<dbReference type="RefSeq" id="WP_141375971.1">
    <property type="nucleotide sequence ID" value="NZ_BAPL01000005.1"/>
</dbReference>
<accession>A0A4Y3TV48</accession>
<organism evidence="12 13">
    <name type="scientific">Acetobacter peroxydans</name>
    <dbReference type="NCBI Taxonomy" id="104098"/>
    <lineage>
        <taxon>Bacteria</taxon>
        <taxon>Pseudomonadati</taxon>
        <taxon>Pseudomonadota</taxon>
        <taxon>Alphaproteobacteria</taxon>
        <taxon>Acetobacterales</taxon>
        <taxon>Acetobacteraceae</taxon>
        <taxon>Acetobacter</taxon>
    </lineage>
</organism>
<dbReference type="EC" id="4.1.1.37" evidence="3 7"/>
<evidence type="ECO:0000259" key="11">
    <source>
        <dbReference type="PROSITE" id="PS00907"/>
    </source>
</evidence>
<dbReference type="NCBIfam" id="TIGR01464">
    <property type="entry name" value="hemE"/>
    <property type="match status" value="1"/>
</dbReference>
<evidence type="ECO:0000313" key="12">
    <source>
        <dbReference type="EMBL" id="GEB85588.1"/>
    </source>
</evidence>
<dbReference type="InterPro" id="IPR038071">
    <property type="entry name" value="UROD/MetE-like_sf"/>
</dbReference>
<dbReference type="PANTHER" id="PTHR21091:SF169">
    <property type="entry name" value="UROPORPHYRINOGEN DECARBOXYLASE"/>
    <property type="match status" value="1"/>
</dbReference>
<dbReference type="InterPro" id="IPR000257">
    <property type="entry name" value="Uroporphyrinogen_deCOase"/>
</dbReference>
<feature type="binding site" evidence="7">
    <location>
        <position position="80"/>
    </location>
    <ligand>
        <name>substrate</name>
    </ligand>
</feature>
<evidence type="ECO:0000256" key="6">
    <source>
        <dbReference type="ARBA" id="ARBA00023244"/>
    </source>
</evidence>
<comment type="caution">
    <text evidence="7">Lacks conserved residue(s) required for the propagation of feature annotation.</text>
</comment>
<dbReference type="PROSITE" id="PS00906">
    <property type="entry name" value="UROD_1"/>
    <property type="match status" value="1"/>
</dbReference>
<dbReference type="GO" id="GO:0005829">
    <property type="term" value="C:cytosol"/>
    <property type="evidence" value="ECO:0007669"/>
    <property type="project" value="TreeGrafter"/>
</dbReference>
<feature type="binding site" evidence="7">
    <location>
        <position position="337"/>
    </location>
    <ligand>
        <name>substrate</name>
    </ligand>
</feature>
<dbReference type="UniPathway" id="UPA00251">
    <property type="reaction ID" value="UER00321"/>
</dbReference>
<feature type="binding site" evidence="7">
    <location>
        <position position="221"/>
    </location>
    <ligand>
        <name>substrate</name>
    </ligand>
</feature>
<feature type="domain" description="Uroporphyrinogen decarboxylase (URO-D)" evidence="10">
    <location>
        <begin position="26"/>
        <end position="35"/>
    </location>
</feature>
<dbReference type="HAMAP" id="MF_00218">
    <property type="entry name" value="URO_D"/>
    <property type="match status" value="1"/>
</dbReference>
<keyword evidence="6 7" id="KW-0627">Porphyrin biosynthesis</keyword>
<dbReference type="OrthoDB" id="9806656at2"/>
<keyword evidence="7" id="KW-0963">Cytoplasm</keyword>
<evidence type="ECO:0000256" key="7">
    <source>
        <dbReference type="HAMAP-Rule" id="MF_00218"/>
    </source>
</evidence>
<evidence type="ECO:0000256" key="2">
    <source>
        <dbReference type="ARBA" id="ARBA00009935"/>
    </source>
</evidence>
<evidence type="ECO:0000313" key="13">
    <source>
        <dbReference type="Proteomes" id="UP000317730"/>
    </source>
</evidence>
<comment type="catalytic activity">
    <reaction evidence="7 8">
        <text>uroporphyrinogen III + 4 H(+) = coproporphyrinogen III + 4 CO2</text>
        <dbReference type="Rhea" id="RHEA:19865"/>
        <dbReference type="ChEBI" id="CHEBI:15378"/>
        <dbReference type="ChEBI" id="CHEBI:16526"/>
        <dbReference type="ChEBI" id="CHEBI:57308"/>
        <dbReference type="ChEBI" id="CHEBI:57309"/>
        <dbReference type="EC" id="4.1.1.37"/>
    </reaction>
</comment>
<name>A0A4Y3TV48_9PROT</name>
<dbReference type="PANTHER" id="PTHR21091">
    <property type="entry name" value="METHYLTETRAHYDROFOLATE:HOMOCYSTEINE METHYLTRANSFERASE RELATED"/>
    <property type="match status" value="1"/>
</dbReference>